<dbReference type="SUPFAM" id="SSF48613">
    <property type="entry name" value="Heme oxygenase-like"/>
    <property type="match status" value="1"/>
</dbReference>
<dbReference type="OrthoDB" id="5291227at2"/>
<sequence length="204" mass="22851">MLGEPETSYNQVVSSMVEAIEQFDLCDSKRYKHWLAQTYFYTSHSVTLLDLFSQAASDESIKRRWSTHSTEEQGHENLALADLKSMGGNIDTYIELPSTRALYFNQIAIAKSTNGVGNLGWAIALEGLAANVSKEYVENILKIHGEKSTSFIQVHIEADPDQIDKALRLANSVNEQQSIIQNLTMTGNQYIAMLNDIKNEVNTM</sequence>
<keyword evidence="2" id="KW-1185">Reference proteome</keyword>
<proteinExistence type="predicted"/>
<evidence type="ECO:0008006" key="3">
    <source>
        <dbReference type="Google" id="ProtNLM"/>
    </source>
</evidence>
<dbReference type="Gene3D" id="1.20.910.10">
    <property type="entry name" value="Heme oxygenase-like"/>
    <property type="match status" value="1"/>
</dbReference>
<gene>
    <name evidence="1" type="ORF">C9I98_09220</name>
</gene>
<dbReference type="RefSeq" id="WP_036821626.1">
    <property type="nucleotide sequence ID" value="NZ_JGVO01000346.1"/>
</dbReference>
<dbReference type="EMBL" id="PYMA01000004">
    <property type="protein sequence ID" value="PSW20225.1"/>
    <property type="molecule type" value="Genomic_DNA"/>
</dbReference>
<organism evidence="1 2">
    <name type="scientific">Photobacterium sanctipauli</name>
    <dbReference type="NCBI Taxonomy" id="1342794"/>
    <lineage>
        <taxon>Bacteria</taxon>
        <taxon>Pseudomonadati</taxon>
        <taxon>Pseudomonadota</taxon>
        <taxon>Gammaproteobacteria</taxon>
        <taxon>Vibrionales</taxon>
        <taxon>Vibrionaceae</taxon>
        <taxon>Photobacterium</taxon>
    </lineage>
</organism>
<evidence type="ECO:0000313" key="2">
    <source>
        <dbReference type="Proteomes" id="UP000241771"/>
    </source>
</evidence>
<evidence type="ECO:0000313" key="1">
    <source>
        <dbReference type="EMBL" id="PSW20225.1"/>
    </source>
</evidence>
<name>A0A2T3NVF2_9GAMM</name>
<reference evidence="1 2" key="1">
    <citation type="submission" date="2018-01" db="EMBL/GenBank/DDBJ databases">
        <title>Whole genome sequencing of Histamine producing bacteria.</title>
        <authorList>
            <person name="Butler K."/>
        </authorList>
    </citation>
    <scope>NUCLEOTIDE SEQUENCE [LARGE SCALE GENOMIC DNA]</scope>
    <source>
        <strain evidence="1 2">DSM 100436</strain>
    </source>
</reference>
<dbReference type="Proteomes" id="UP000241771">
    <property type="component" value="Unassembled WGS sequence"/>
</dbReference>
<protein>
    <recommendedName>
        <fullName evidence="3">Iron-containing redox enzyme family protein</fullName>
    </recommendedName>
</protein>
<comment type="caution">
    <text evidence="1">The sequence shown here is derived from an EMBL/GenBank/DDBJ whole genome shotgun (WGS) entry which is preliminary data.</text>
</comment>
<accession>A0A2T3NVF2</accession>
<dbReference type="AlphaFoldDB" id="A0A2T3NVF2"/>
<dbReference type="InterPro" id="IPR016084">
    <property type="entry name" value="Haem_Oase-like_multi-hlx"/>
</dbReference>
<dbReference type="Pfam" id="PF14518">
    <property type="entry name" value="Haem_oxygenas_2"/>
    <property type="match status" value="1"/>
</dbReference>